<organism evidence="1 2">
    <name type="scientific">Malus baccata</name>
    <name type="common">Siberian crab apple</name>
    <name type="synonym">Pyrus baccata</name>
    <dbReference type="NCBI Taxonomy" id="106549"/>
    <lineage>
        <taxon>Eukaryota</taxon>
        <taxon>Viridiplantae</taxon>
        <taxon>Streptophyta</taxon>
        <taxon>Embryophyta</taxon>
        <taxon>Tracheophyta</taxon>
        <taxon>Spermatophyta</taxon>
        <taxon>Magnoliopsida</taxon>
        <taxon>eudicotyledons</taxon>
        <taxon>Gunneridae</taxon>
        <taxon>Pentapetalae</taxon>
        <taxon>rosids</taxon>
        <taxon>fabids</taxon>
        <taxon>Rosales</taxon>
        <taxon>Rosaceae</taxon>
        <taxon>Amygdaloideae</taxon>
        <taxon>Maleae</taxon>
        <taxon>Malus</taxon>
    </lineage>
</organism>
<comment type="caution">
    <text evidence="1">The sequence shown here is derived from an EMBL/GenBank/DDBJ whole genome shotgun (WGS) entry which is preliminary data.</text>
</comment>
<reference evidence="1 2" key="1">
    <citation type="journal article" date="2019" name="G3 (Bethesda)">
        <title>Sequencing of a Wild Apple (Malus baccata) Genome Unravels the Differences Between Cultivated and Wild Apple Species Regarding Disease Resistance and Cold Tolerance.</title>
        <authorList>
            <person name="Chen X."/>
        </authorList>
    </citation>
    <scope>NUCLEOTIDE SEQUENCE [LARGE SCALE GENOMIC DNA]</scope>
    <source>
        <strain evidence="2">cv. Shandingzi</strain>
        <tissue evidence="1">Leaves</tissue>
    </source>
</reference>
<evidence type="ECO:0000313" key="2">
    <source>
        <dbReference type="Proteomes" id="UP000315295"/>
    </source>
</evidence>
<accession>A0A540M0A2</accession>
<dbReference type="Proteomes" id="UP000315295">
    <property type="component" value="Unassembled WGS sequence"/>
</dbReference>
<dbReference type="EMBL" id="VIEB01000400">
    <property type="protein sequence ID" value="TQD92128.1"/>
    <property type="molecule type" value="Genomic_DNA"/>
</dbReference>
<keyword evidence="2" id="KW-1185">Reference proteome</keyword>
<proteinExistence type="predicted"/>
<protein>
    <submittedName>
        <fullName evidence="1">Uncharacterized protein</fullName>
    </submittedName>
</protein>
<sequence>MGASSSRSATGQVNALTEEMATLKGQFATQGEQMSMIVRALQMFGLQIAMPAPDLAPPSTS</sequence>
<gene>
    <name evidence="1" type="ORF">C1H46_022285</name>
</gene>
<name>A0A540M0A2_MALBA</name>
<dbReference type="AlphaFoldDB" id="A0A540M0A2"/>
<evidence type="ECO:0000313" key="1">
    <source>
        <dbReference type="EMBL" id="TQD92128.1"/>
    </source>
</evidence>